<dbReference type="KEGG" id="tmm:Tmari_1416"/>
<dbReference type="Pfam" id="PF09960">
    <property type="entry name" value="DUF2194"/>
    <property type="match status" value="1"/>
</dbReference>
<dbReference type="EMBL" id="AE000512">
    <property type="protein sequence ID" value="AAD36480.1"/>
    <property type="molecule type" value="Genomic_DNA"/>
</dbReference>
<proteinExistence type="predicted"/>
<dbReference type="CDD" id="cd10924">
    <property type="entry name" value="CE4_COG4878"/>
    <property type="match status" value="1"/>
</dbReference>
<protein>
    <recommendedName>
        <fullName evidence="3">DUF2194 domain-containing protein</fullName>
    </recommendedName>
</protein>
<gene>
    <name evidence="1" type="ordered locus">TM_1409</name>
</gene>
<dbReference type="InterPro" id="IPR029062">
    <property type="entry name" value="Class_I_gatase-like"/>
</dbReference>
<dbReference type="SUPFAM" id="SSF52317">
    <property type="entry name" value="Class I glutamine amidotransferase-like"/>
    <property type="match status" value="2"/>
</dbReference>
<dbReference type="PIR" id="B72258">
    <property type="entry name" value="B72258"/>
</dbReference>
<sequence>MRKFLLLILVLLAFPFFSKTLLLYKGSEGGYGYNILSWLAPEPEVLGEDYEFVDVEKSLPDFEDYDFVITCYYSSSMPGAKKYLKKLVDFLLNGGKLFIINNLGAFEDSSGDNPSLSDINTLLNLLGVSFRYGWRQETVFSYEIEDGYLIKLPSFPVKKAFDGFEVFSSNVKIVSYAVTKKGKHPVIFYGPFGGMALFDHAFNENGEPVVDLRKIVMDIVGGYRENKVLMLDENHHIRKMFEYALFEVDSSRSGVLQKYRAIVIPDVSFLEEKEIKSYLENGGVVILVGSGTHYIQGEVVLEKENLYIPQDITVGERKVGYIPAPENAKAFITISGTPVSWMEKREKGAFVFFPEDLLEKWSRGILFNEFLEASDFVISPMVNAFSVFLDDFPLPAYGIEYDILGTTDEIFYYKIWWRDMKELCEDFSIKPITALVTSYEQKTDYNGFFEFLEKDSSLKVLKNLIEDERVDTGIHGYNHVPPKSENWDLEELGKAYKSLRIFLSQLSSSYEPVAFVAPNNEIDQAGIEVLKSVFPTIKVIGTAYSLKDSTGEFTLLDDALILPRTTSGCYPLQRLLMETVSTLLNLGTYHHFSHPDDVISLDRNPERYSWNEMFDQLRSFFRIMKENYPWLRNMDSKELYNTFKDYFENKPRILYHDKKIVIVLPRTAELPRYFFLKAKGDVNVHGGVILFRDKDLCVVEMREYKMEISEVIEDGR</sequence>
<name>Q9X1C9_THEMA</name>
<organism evidence="1 2">
    <name type="scientific">Thermotoga maritima (strain ATCC 43589 / DSM 3109 / JCM 10099 / NBRC 100826 / MSB8)</name>
    <dbReference type="NCBI Taxonomy" id="243274"/>
    <lineage>
        <taxon>Bacteria</taxon>
        <taxon>Thermotogati</taxon>
        <taxon>Thermotogota</taxon>
        <taxon>Thermotogae</taxon>
        <taxon>Thermotogales</taxon>
        <taxon>Thermotogaceae</taxon>
        <taxon>Thermotoga</taxon>
    </lineage>
</organism>
<dbReference type="InterPro" id="IPR018695">
    <property type="entry name" value="DUF2194"/>
</dbReference>
<dbReference type="KEGG" id="tma:TM1409"/>
<evidence type="ECO:0000313" key="1">
    <source>
        <dbReference type="EMBL" id="AAD36480.1"/>
    </source>
</evidence>
<accession>Q9X1C9</accession>
<evidence type="ECO:0000313" key="2">
    <source>
        <dbReference type="Proteomes" id="UP000008183"/>
    </source>
</evidence>
<dbReference type="InParanoid" id="Q9X1C9"/>
<dbReference type="RefSeq" id="WP_004081642.1">
    <property type="nucleotide sequence ID" value="NC_000853.1"/>
</dbReference>
<dbReference type="PATRIC" id="fig|243274.17.peg.1415"/>
<dbReference type="AlphaFoldDB" id="Q9X1C9"/>
<dbReference type="Proteomes" id="UP000008183">
    <property type="component" value="Chromosome"/>
</dbReference>
<dbReference type="OrthoDB" id="9761886at2"/>
<keyword evidence="2" id="KW-1185">Reference proteome</keyword>
<dbReference type="EnsemblBacteria" id="AAD36480">
    <property type="protein sequence ID" value="AAD36480"/>
    <property type="gene ID" value="TM_1409"/>
</dbReference>
<dbReference type="KEGG" id="tmw:THMA_1438"/>
<accession>G4FFE5</accession>
<dbReference type="PaxDb" id="243274-THEMA_07270"/>
<dbReference type="KEGG" id="tmi:THEMA_07270"/>
<evidence type="ECO:0008006" key="3">
    <source>
        <dbReference type="Google" id="ProtNLM"/>
    </source>
</evidence>
<reference evidence="1 2" key="1">
    <citation type="journal article" date="1999" name="Nature">
        <title>Evidence for lateral gene transfer between Archaea and Bacteria from genome sequence of Thermotoga maritima.</title>
        <authorList>
            <person name="Nelson K.E."/>
            <person name="Clayton R.A."/>
            <person name="Gill S.R."/>
            <person name="Gwinn M.L."/>
            <person name="Dodson R.J."/>
            <person name="Haft D.H."/>
            <person name="Hickey E.K."/>
            <person name="Peterson J.D."/>
            <person name="Nelson W.C."/>
            <person name="Ketchum K.A."/>
            <person name="McDonald L."/>
            <person name="Utterback T.R."/>
            <person name="Malek J.A."/>
            <person name="Linher K.D."/>
            <person name="Garrett M.M."/>
            <person name="Stewart A.M."/>
            <person name="Cotton M.D."/>
            <person name="Pratt M.S."/>
            <person name="Phillips C.A."/>
            <person name="Richardson D."/>
            <person name="Heidelberg J."/>
            <person name="Sutton G.G."/>
            <person name="Fleischmann R.D."/>
            <person name="White O."/>
            <person name="Salzberg S.L."/>
            <person name="Smith H.O."/>
            <person name="Venter J.C."/>
            <person name="Fraser C.M."/>
        </authorList>
    </citation>
    <scope>NUCLEOTIDE SEQUENCE [LARGE SCALE GENOMIC DNA]</scope>
    <source>
        <strain evidence="2">ATCC 43589 / DSM 3109 / JCM 10099 / NBRC 100826 / MSB8</strain>
    </source>
</reference>